<dbReference type="EMBL" id="LR031571">
    <property type="protein sequence ID" value="VDC77145.1"/>
    <property type="molecule type" value="Genomic_DNA"/>
</dbReference>
<dbReference type="GO" id="GO:0000350">
    <property type="term" value="P:generation of catalytic spliceosome for second transesterification step"/>
    <property type="evidence" value="ECO:0007669"/>
    <property type="project" value="InterPro"/>
</dbReference>
<dbReference type="Gramene" id="A01p39260.2_BraZ1">
    <property type="protein sequence ID" value="A01p39260.2_BraZ1.CDS"/>
    <property type="gene ID" value="A01g39260.2_BraZ1"/>
</dbReference>
<organism evidence="2">
    <name type="scientific">Brassica campestris</name>
    <name type="common">Field mustard</name>
    <dbReference type="NCBI Taxonomy" id="3711"/>
    <lineage>
        <taxon>Eukaryota</taxon>
        <taxon>Viridiplantae</taxon>
        <taxon>Streptophyta</taxon>
        <taxon>Embryophyta</taxon>
        <taxon>Tracheophyta</taxon>
        <taxon>Spermatophyta</taxon>
        <taxon>Magnoliopsida</taxon>
        <taxon>eudicotyledons</taxon>
        <taxon>Gunneridae</taxon>
        <taxon>Pentapetalae</taxon>
        <taxon>rosids</taxon>
        <taxon>malvids</taxon>
        <taxon>Brassicales</taxon>
        <taxon>Brassicaceae</taxon>
        <taxon>Brassiceae</taxon>
        <taxon>Brassica</taxon>
    </lineage>
</organism>
<accession>A0A3P5ZLB4</accession>
<dbReference type="AlphaFoldDB" id="A0A3P5ZLB4"/>
<sequence length="147" mass="17564">MARNEEKAQSMLNRFVTMKESENKKPVQRRPYLASECRDLADADKWRHQIMREISRKVRREARRGAAEVVSVGAAKEVLFEEEERKEREREEEEKEREFVVHVPLPDEKEIEKMVLLKKKMELLREYASEGLVEQEKEAKAMLNIHR</sequence>
<gene>
    <name evidence="2" type="ORF">BRAA01T03647Z</name>
    <name evidence="1" type="ORF">BRAPAZ1V2_A01P39260.2</name>
</gene>
<evidence type="ECO:0000313" key="1">
    <source>
        <dbReference type="EMBL" id="CAG7889850.1"/>
    </source>
</evidence>
<dbReference type="Pfam" id="PF06246">
    <property type="entry name" value="Isy1"/>
    <property type="match status" value="1"/>
</dbReference>
<protein>
    <submittedName>
        <fullName evidence="1">Uncharacterized protein</fullName>
    </submittedName>
</protein>
<dbReference type="EMBL" id="LS974617">
    <property type="protein sequence ID" value="CAG7889850.1"/>
    <property type="molecule type" value="Genomic_DNA"/>
</dbReference>
<reference evidence="2" key="1">
    <citation type="submission" date="2018-11" db="EMBL/GenBank/DDBJ databases">
        <authorList>
            <consortium name="Genoscope - CEA"/>
            <person name="William W."/>
        </authorList>
    </citation>
    <scope>NUCLEOTIDE SEQUENCE</scope>
</reference>
<dbReference type="InterPro" id="IPR037200">
    <property type="entry name" value="Isy1_sf"/>
</dbReference>
<evidence type="ECO:0000313" key="2">
    <source>
        <dbReference type="EMBL" id="VDC77145.1"/>
    </source>
</evidence>
<dbReference type="PANTHER" id="PTHR13021">
    <property type="entry name" value="PRE-MRNA-SPLICING FACTOR ISY1"/>
    <property type="match status" value="1"/>
</dbReference>
<dbReference type="SUPFAM" id="SSF140102">
    <property type="entry name" value="ISY1 domain-like"/>
    <property type="match status" value="1"/>
</dbReference>
<name>A0A3P5ZLB4_BRACM</name>
<proteinExistence type="predicted"/>
<dbReference type="InterPro" id="IPR009360">
    <property type="entry name" value="Isy1"/>
</dbReference>
<dbReference type="Proteomes" id="UP000694005">
    <property type="component" value="Chromosome A01"/>
</dbReference>